<comment type="caution">
    <text evidence="1">The sequence shown here is derived from an EMBL/GenBank/DDBJ whole genome shotgun (WGS) entry which is preliminary data.</text>
</comment>
<dbReference type="EMBL" id="CADEAL010001546">
    <property type="protein sequence ID" value="CAB1433267.1"/>
    <property type="molecule type" value="Genomic_DNA"/>
</dbReference>
<evidence type="ECO:0000313" key="1">
    <source>
        <dbReference type="EMBL" id="CAB1433267.1"/>
    </source>
</evidence>
<evidence type="ECO:0000313" key="2">
    <source>
        <dbReference type="Proteomes" id="UP001153269"/>
    </source>
</evidence>
<dbReference type="AlphaFoldDB" id="A0A9N7UMR2"/>
<dbReference type="Proteomes" id="UP001153269">
    <property type="component" value="Unassembled WGS sequence"/>
</dbReference>
<sequence length="115" mass="12689">MSWIEAIAMVDLPGILFISLYIQLQSPTNYFKNTSQHEPPATSARETHSSSSSCPLLAFIPFLCSVSALTFFLSQMLDCSPSESNSLLVSSRIRFDLTDRAGMENKHPQSSDLVS</sequence>
<accession>A0A9N7UMR2</accession>
<name>A0A9N7UMR2_PLEPL</name>
<protein>
    <submittedName>
        <fullName evidence="1">Uncharacterized protein</fullName>
    </submittedName>
</protein>
<proteinExistence type="predicted"/>
<keyword evidence="2" id="KW-1185">Reference proteome</keyword>
<gene>
    <name evidence="1" type="ORF">PLEPLA_LOCUS21356</name>
</gene>
<organism evidence="1 2">
    <name type="scientific">Pleuronectes platessa</name>
    <name type="common">European plaice</name>
    <dbReference type="NCBI Taxonomy" id="8262"/>
    <lineage>
        <taxon>Eukaryota</taxon>
        <taxon>Metazoa</taxon>
        <taxon>Chordata</taxon>
        <taxon>Craniata</taxon>
        <taxon>Vertebrata</taxon>
        <taxon>Euteleostomi</taxon>
        <taxon>Actinopterygii</taxon>
        <taxon>Neopterygii</taxon>
        <taxon>Teleostei</taxon>
        <taxon>Neoteleostei</taxon>
        <taxon>Acanthomorphata</taxon>
        <taxon>Carangaria</taxon>
        <taxon>Pleuronectiformes</taxon>
        <taxon>Pleuronectoidei</taxon>
        <taxon>Pleuronectidae</taxon>
        <taxon>Pleuronectes</taxon>
    </lineage>
</organism>
<reference evidence="1" key="1">
    <citation type="submission" date="2020-03" db="EMBL/GenBank/DDBJ databases">
        <authorList>
            <person name="Weist P."/>
        </authorList>
    </citation>
    <scope>NUCLEOTIDE SEQUENCE</scope>
</reference>